<name>A0A6J4ID93_9BACT</name>
<feature type="domain" description="DUF1559" evidence="1">
    <location>
        <begin position="24"/>
        <end position="53"/>
    </location>
</feature>
<dbReference type="Gene3D" id="3.30.700.10">
    <property type="entry name" value="Glycoprotein, Type 4 Pilin"/>
    <property type="match status" value="1"/>
</dbReference>
<dbReference type="Pfam" id="PF07596">
    <property type="entry name" value="SBP_bac_10"/>
    <property type="match status" value="1"/>
</dbReference>
<dbReference type="PANTHER" id="PTHR30093">
    <property type="entry name" value="GENERAL SECRETION PATHWAY PROTEIN G"/>
    <property type="match status" value="1"/>
</dbReference>
<proteinExistence type="predicted"/>
<dbReference type="InterPro" id="IPR011453">
    <property type="entry name" value="DUF1559"/>
</dbReference>
<accession>A0A6J4ID93</accession>
<evidence type="ECO:0000313" key="2">
    <source>
        <dbReference type="EMBL" id="CAA9248900.1"/>
    </source>
</evidence>
<organism evidence="2">
    <name type="scientific">uncultured Armatimonadetes bacterium</name>
    <dbReference type="NCBI Taxonomy" id="157466"/>
    <lineage>
        <taxon>Bacteria</taxon>
        <taxon>Bacillati</taxon>
        <taxon>Armatimonadota</taxon>
        <taxon>environmental samples</taxon>
    </lineage>
</organism>
<dbReference type="AlphaFoldDB" id="A0A6J4ID93"/>
<reference evidence="2" key="1">
    <citation type="submission" date="2020-02" db="EMBL/GenBank/DDBJ databases">
        <authorList>
            <person name="Meier V. D."/>
        </authorList>
    </citation>
    <scope>NUCLEOTIDE SEQUENCE</scope>
    <source>
        <strain evidence="2">AVDCRST_MAG63</strain>
    </source>
</reference>
<sequence>MIELLVVIAIIAILAAILFPVFAQARAKARQAACQSNLRQIGVAAAMYRQDYDEVNAPHRLCPDNPSPAACTQPTVSGPNEIWWAPYDGSVPNDSQGPFPQFKLGFFYPYVKNQQLFKCPQAPNRQVGYAMSQIEDSPTAKPDGYVGNPTVFYFWDHLPGPACSDAGGIPLDPARDPDHLHYPHRHNEGLVLLRYDGGVTWRKASGVKPREFLANPSP</sequence>
<dbReference type="SUPFAM" id="SSF54523">
    <property type="entry name" value="Pili subunits"/>
    <property type="match status" value="1"/>
</dbReference>
<dbReference type="EMBL" id="CADCTO010000230">
    <property type="protein sequence ID" value="CAA9248900.1"/>
    <property type="molecule type" value="Genomic_DNA"/>
</dbReference>
<gene>
    <name evidence="2" type="ORF">AVDCRST_MAG63-1832</name>
</gene>
<protein>
    <recommendedName>
        <fullName evidence="1">DUF1559 domain-containing protein</fullName>
    </recommendedName>
</protein>
<evidence type="ECO:0000259" key="1">
    <source>
        <dbReference type="Pfam" id="PF07596"/>
    </source>
</evidence>
<dbReference type="InterPro" id="IPR045584">
    <property type="entry name" value="Pilin-like"/>
</dbReference>